<dbReference type="Proteomes" id="UP000176236">
    <property type="component" value="Chromosome"/>
</dbReference>
<comment type="caution">
    <text evidence="1">The sequence shown here is derived from an EMBL/GenBank/DDBJ whole genome shotgun (WGS) entry which is preliminary data.</text>
</comment>
<organism evidence="1">
    <name type="scientific">Lactococcus cremoris subsp. cremoris IBB477</name>
    <dbReference type="NCBI Taxonomy" id="1449093"/>
    <lineage>
        <taxon>Bacteria</taxon>
        <taxon>Bacillati</taxon>
        <taxon>Bacillota</taxon>
        <taxon>Bacilli</taxon>
        <taxon>Lactobacillales</taxon>
        <taxon>Streptococcaceae</taxon>
        <taxon>Lactococcus</taxon>
        <taxon>Lactococcus cremoris subsp. cremoris</taxon>
    </lineage>
</organism>
<gene>
    <name evidence="1" type="ORF">AJ89_11640</name>
</gene>
<name>A0A1E7G1N6_LACLC</name>
<reference evidence="1" key="1">
    <citation type="journal article" date="2016" name="Appl. Microbiol. Biotechnol.">
        <title>Adhesion of the genome-sequenced Lactococcus lactis subsp. cremoris IBB477 strain is mediated by specific molecular determinants.</title>
        <authorList>
            <person name="Radziwill-Bienkowska J.M."/>
            <person name="Le D.T."/>
            <person name="Szczesny P."/>
            <person name="Duviau M.P."/>
            <person name="Aleksandrzak-Piekarczyk T."/>
            <person name="Loubiere P."/>
            <person name="Mercier-Bonin M."/>
            <person name="Bardowski J.K."/>
            <person name="Kowalczyk M."/>
        </authorList>
    </citation>
    <scope>NUCLEOTIDE SEQUENCE [LARGE SCALE GENOMIC DNA]</scope>
    <source>
        <strain evidence="1">IBB477</strain>
    </source>
</reference>
<sequence length="86" mass="9976">MDLLFICFSLMARNRQEPKDTIGITNNNKIVARGPLLEIFSIVLNTKLKKEFKILLCMKKGEVTQSQINNIKGMCKVKNKYFYFIS</sequence>
<dbReference type="AlphaFoldDB" id="A0A1E7G1N6"/>
<evidence type="ECO:0000313" key="1">
    <source>
        <dbReference type="EMBL" id="OEU38876.1"/>
    </source>
</evidence>
<accession>A0A1E7G1N6</accession>
<protein>
    <submittedName>
        <fullName evidence="1">Uncharacterized protein</fullName>
    </submittedName>
</protein>
<dbReference type="EMBL" id="JMMZ01000034">
    <property type="protein sequence ID" value="OEU38876.1"/>
    <property type="molecule type" value="Genomic_DNA"/>
</dbReference>
<dbReference type="RefSeq" id="WP_014735148.1">
    <property type="nucleotide sequence ID" value="NZ_CM007353.1"/>
</dbReference>
<proteinExistence type="predicted"/>